<proteinExistence type="predicted"/>
<comment type="subcellular location">
    <subcellularLocation>
        <location evidence="2">Nucleus</location>
    </subcellularLocation>
</comment>
<gene>
    <name evidence="9" type="ORF">KSP40_PGU003558</name>
</gene>
<evidence type="ECO:0000256" key="6">
    <source>
        <dbReference type="ARBA" id="ARBA00022786"/>
    </source>
</evidence>
<evidence type="ECO:0000313" key="9">
    <source>
        <dbReference type="EMBL" id="KAK8937576.1"/>
    </source>
</evidence>
<reference evidence="9 10" key="1">
    <citation type="journal article" date="2022" name="Nat. Plants">
        <title>Genomes of leafy and leafless Platanthera orchids illuminate the evolution of mycoheterotrophy.</title>
        <authorList>
            <person name="Li M.H."/>
            <person name="Liu K.W."/>
            <person name="Li Z."/>
            <person name="Lu H.C."/>
            <person name="Ye Q.L."/>
            <person name="Zhang D."/>
            <person name="Wang J.Y."/>
            <person name="Li Y.F."/>
            <person name="Zhong Z.M."/>
            <person name="Liu X."/>
            <person name="Yu X."/>
            <person name="Liu D.K."/>
            <person name="Tu X.D."/>
            <person name="Liu B."/>
            <person name="Hao Y."/>
            <person name="Liao X.Y."/>
            <person name="Jiang Y.T."/>
            <person name="Sun W.H."/>
            <person name="Chen J."/>
            <person name="Chen Y.Q."/>
            <person name="Ai Y."/>
            <person name="Zhai J.W."/>
            <person name="Wu S.S."/>
            <person name="Zhou Z."/>
            <person name="Hsiao Y.Y."/>
            <person name="Wu W.L."/>
            <person name="Chen Y.Y."/>
            <person name="Lin Y.F."/>
            <person name="Hsu J.L."/>
            <person name="Li C.Y."/>
            <person name="Wang Z.W."/>
            <person name="Zhao X."/>
            <person name="Zhong W.Y."/>
            <person name="Ma X.K."/>
            <person name="Ma L."/>
            <person name="Huang J."/>
            <person name="Chen G.Z."/>
            <person name="Huang M.Z."/>
            <person name="Huang L."/>
            <person name="Peng D.H."/>
            <person name="Luo Y.B."/>
            <person name="Zou S.Q."/>
            <person name="Chen S.P."/>
            <person name="Lan S."/>
            <person name="Tsai W.C."/>
            <person name="Van de Peer Y."/>
            <person name="Liu Z.J."/>
        </authorList>
    </citation>
    <scope>NUCLEOTIDE SEQUENCE [LARGE SCALE GENOMIC DNA]</scope>
    <source>
        <strain evidence="9">Lor288</strain>
    </source>
</reference>
<accession>A0ABR2LBT4</accession>
<keyword evidence="6" id="KW-0833">Ubl conjugation pathway</keyword>
<dbReference type="PANTHER" id="PTHR23328:SF0">
    <property type="entry name" value="RING-TYPE DOMAIN-CONTAINING PROTEIN"/>
    <property type="match status" value="1"/>
</dbReference>
<comment type="catalytic activity">
    <reaction evidence="1">
        <text>S-ubiquitinyl-[E2 ubiquitin-conjugating enzyme]-L-cysteine + [acceptor protein]-L-lysine = [E2 ubiquitin-conjugating enzyme]-L-cysteine + N(6)-ubiquitinyl-[acceptor protein]-L-lysine.</text>
        <dbReference type="EC" id="2.3.2.27"/>
    </reaction>
</comment>
<dbReference type="InterPro" id="IPR013083">
    <property type="entry name" value="Znf_RING/FYVE/PHD"/>
</dbReference>
<protein>
    <recommendedName>
        <fullName evidence="3">RING-type E3 ubiquitin transferase</fullName>
        <ecNumber evidence="3">2.3.2.27</ecNumber>
    </recommendedName>
</protein>
<dbReference type="SUPFAM" id="SSF57850">
    <property type="entry name" value="RING/U-box"/>
    <property type="match status" value="1"/>
</dbReference>
<comment type="caution">
    <text evidence="9">The sequence shown here is derived from an EMBL/GenBank/DDBJ whole genome shotgun (WGS) entry which is preliminary data.</text>
</comment>
<dbReference type="EC" id="2.3.2.27" evidence="3"/>
<sequence length="150" mass="16812">MAGWDEEALLATLVVEDTPMRDSHHKKRSRSRKKFINSPPTTRSTSTRRKRRSGGTSTLDPIPCIVLCLDDSDEASAQQEAVIVEKGMESFKPKEEKEGDEGVSGERDCGKSIPCMDLLRDELSCAVCLEICYEPSTTTCGHRCVYKLWR</sequence>
<feature type="compositionally biased region" description="Basic and acidic residues" evidence="8">
    <location>
        <begin position="86"/>
        <end position="97"/>
    </location>
</feature>
<evidence type="ECO:0000256" key="4">
    <source>
        <dbReference type="ARBA" id="ARBA00022679"/>
    </source>
</evidence>
<keyword evidence="5" id="KW-0227">DNA damage</keyword>
<keyword evidence="4" id="KW-0808">Transferase</keyword>
<evidence type="ECO:0000256" key="8">
    <source>
        <dbReference type="SAM" id="MobiDB-lite"/>
    </source>
</evidence>
<evidence type="ECO:0000256" key="5">
    <source>
        <dbReference type="ARBA" id="ARBA00022763"/>
    </source>
</evidence>
<evidence type="ECO:0000256" key="3">
    <source>
        <dbReference type="ARBA" id="ARBA00012483"/>
    </source>
</evidence>
<feature type="region of interest" description="Disordered" evidence="8">
    <location>
        <begin position="15"/>
        <end position="61"/>
    </location>
</feature>
<evidence type="ECO:0000256" key="1">
    <source>
        <dbReference type="ARBA" id="ARBA00000900"/>
    </source>
</evidence>
<dbReference type="InterPro" id="IPR051657">
    <property type="entry name" value="RNF168/RNF169_E3_ubiq-ligase"/>
</dbReference>
<dbReference type="Proteomes" id="UP001412067">
    <property type="component" value="Unassembled WGS sequence"/>
</dbReference>
<dbReference type="EMBL" id="JBBWWR010000021">
    <property type="protein sequence ID" value="KAK8937576.1"/>
    <property type="molecule type" value="Genomic_DNA"/>
</dbReference>
<evidence type="ECO:0000313" key="10">
    <source>
        <dbReference type="Proteomes" id="UP001412067"/>
    </source>
</evidence>
<name>A0ABR2LBT4_9ASPA</name>
<organism evidence="9 10">
    <name type="scientific">Platanthera guangdongensis</name>
    <dbReference type="NCBI Taxonomy" id="2320717"/>
    <lineage>
        <taxon>Eukaryota</taxon>
        <taxon>Viridiplantae</taxon>
        <taxon>Streptophyta</taxon>
        <taxon>Embryophyta</taxon>
        <taxon>Tracheophyta</taxon>
        <taxon>Spermatophyta</taxon>
        <taxon>Magnoliopsida</taxon>
        <taxon>Liliopsida</taxon>
        <taxon>Asparagales</taxon>
        <taxon>Orchidaceae</taxon>
        <taxon>Orchidoideae</taxon>
        <taxon>Orchideae</taxon>
        <taxon>Orchidinae</taxon>
        <taxon>Platanthera</taxon>
    </lineage>
</organism>
<keyword evidence="10" id="KW-1185">Reference proteome</keyword>
<evidence type="ECO:0000256" key="2">
    <source>
        <dbReference type="ARBA" id="ARBA00004123"/>
    </source>
</evidence>
<keyword evidence="7" id="KW-0539">Nucleus</keyword>
<dbReference type="PANTHER" id="PTHR23328">
    <property type="entry name" value="RING-TYPE DOMAIN-CONTAINING PROTEIN"/>
    <property type="match status" value="1"/>
</dbReference>
<dbReference type="Gene3D" id="3.30.40.10">
    <property type="entry name" value="Zinc/RING finger domain, C3HC4 (zinc finger)"/>
    <property type="match status" value="1"/>
</dbReference>
<evidence type="ECO:0000256" key="7">
    <source>
        <dbReference type="ARBA" id="ARBA00023242"/>
    </source>
</evidence>
<feature type="region of interest" description="Disordered" evidence="8">
    <location>
        <begin position="86"/>
        <end position="107"/>
    </location>
</feature>
<feature type="compositionally biased region" description="Basic residues" evidence="8">
    <location>
        <begin position="23"/>
        <end position="35"/>
    </location>
</feature>